<dbReference type="EMBL" id="CP118733">
    <property type="protein sequence ID" value="WNY46538.1"/>
    <property type="molecule type" value="Genomic_DNA"/>
</dbReference>
<keyword evidence="7" id="KW-0408">Iron</keyword>
<dbReference type="GO" id="GO:0051537">
    <property type="term" value="F:2 iron, 2 sulfur cluster binding"/>
    <property type="evidence" value="ECO:0007669"/>
    <property type="project" value="UniProtKB-KW"/>
</dbReference>
<dbReference type="AlphaFoldDB" id="A0AA96VDV7"/>
<dbReference type="PANTHER" id="PTHR47354">
    <property type="entry name" value="NADH OXIDOREDUCTASE HCR"/>
    <property type="match status" value="1"/>
</dbReference>
<evidence type="ECO:0000256" key="5">
    <source>
        <dbReference type="ARBA" id="ARBA00022827"/>
    </source>
</evidence>
<dbReference type="GO" id="GO:0016491">
    <property type="term" value="F:oxidoreductase activity"/>
    <property type="evidence" value="ECO:0007669"/>
    <property type="project" value="UniProtKB-KW"/>
</dbReference>
<evidence type="ECO:0000256" key="4">
    <source>
        <dbReference type="ARBA" id="ARBA00022723"/>
    </source>
</evidence>
<proteinExistence type="predicted"/>
<reference evidence="10 11" key="1">
    <citation type="submission" date="2023-02" db="EMBL/GenBank/DDBJ databases">
        <title>Streptococcus sp. Genome Sequencing and Assembly.</title>
        <authorList>
            <person name="Shore S.M."/>
            <person name="Nicholson T.L."/>
        </authorList>
    </citation>
    <scope>NUCLEOTIDE SEQUENCE [LARGE SCALE GENOMIC DNA]</scope>
    <source>
        <strain evidence="10 11">29896</strain>
    </source>
</reference>
<organism evidence="10 11">
    <name type="scientific">Streptococcus suivaginalis</name>
    <dbReference type="NCBI Taxonomy" id="3028082"/>
    <lineage>
        <taxon>Bacteria</taxon>
        <taxon>Bacillati</taxon>
        <taxon>Bacillota</taxon>
        <taxon>Bacilli</taxon>
        <taxon>Lactobacillales</taxon>
        <taxon>Streptococcaceae</taxon>
        <taxon>Streptococcus</taxon>
    </lineage>
</organism>
<dbReference type="InterPro" id="IPR039261">
    <property type="entry name" value="FNR_nucleotide-bd"/>
</dbReference>
<dbReference type="Gene3D" id="3.40.50.80">
    <property type="entry name" value="Nucleotide-binding domain of ferredoxin-NADP reductase (FNR) module"/>
    <property type="match status" value="1"/>
</dbReference>
<dbReference type="GO" id="GO:0050660">
    <property type="term" value="F:flavin adenine dinucleotide binding"/>
    <property type="evidence" value="ECO:0007669"/>
    <property type="project" value="TreeGrafter"/>
</dbReference>
<dbReference type="InterPro" id="IPR050415">
    <property type="entry name" value="MRET"/>
</dbReference>
<gene>
    <name evidence="10" type="ORF">PXH68_06485</name>
</gene>
<dbReference type="RefSeq" id="WP_248028763.1">
    <property type="nucleotide sequence ID" value="NZ_CP118733.1"/>
</dbReference>
<protein>
    <recommendedName>
        <fullName evidence="9">Oxidoreductase FAD/NAD(P)-binding domain-containing protein</fullName>
    </recommendedName>
</protein>
<feature type="domain" description="Oxidoreductase FAD/NAD(P)-binding" evidence="9">
    <location>
        <begin position="57"/>
        <end position="144"/>
    </location>
</feature>
<keyword evidence="3" id="KW-0001">2Fe-2S</keyword>
<evidence type="ECO:0000256" key="7">
    <source>
        <dbReference type="ARBA" id="ARBA00023004"/>
    </source>
</evidence>
<dbReference type="PANTHER" id="PTHR47354:SF8">
    <property type="entry name" value="1,2-PHENYLACETYL-COA EPOXIDASE, SUBUNIT E"/>
    <property type="match status" value="1"/>
</dbReference>
<keyword evidence="11" id="KW-1185">Reference proteome</keyword>
<keyword evidence="8" id="KW-0411">Iron-sulfur</keyword>
<evidence type="ECO:0000256" key="1">
    <source>
        <dbReference type="ARBA" id="ARBA00001974"/>
    </source>
</evidence>
<evidence type="ECO:0000259" key="9">
    <source>
        <dbReference type="Pfam" id="PF00175"/>
    </source>
</evidence>
<dbReference type="KEGG" id="ssuv:PXH68_06485"/>
<name>A0AA96VDV7_9STRE</name>
<keyword evidence="6" id="KW-0560">Oxidoreductase</keyword>
<dbReference type="Pfam" id="PF00175">
    <property type="entry name" value="NAD_binding_1"/>
    <property type="match status" value="1"/>
</dbReference>
<dbReference type="Proteomes" id="UP001304088">
    <property type="component" value="Chromosome"/>
</dbReference>
<evidence type="ECO:0000256" key="8">
    <source>
        <dbReference type="ARBA" id="ARBA00023014"/>
    </source>
</evidence>
<sequence length="167" mass="18530">MVNAPSQDNEIVLAIRGDGDFTKAIQNLTAPTKVLVDGGYGMFETVLQDQQPDHLLMITGGIGVTPLLSVMVAHPEIPTTVFHGATTEAALIYGDRFEKWSQEREQFKVHRKIGPFEEKEILSSLPNDLTGLTVLVSGPPAMARYWMKNLQKNGVPKGQIFYEEFGW</sequence>
<evidence type="ECO:0000256" key="2">
    <source>
        <dbReference type="ARBA" id="ARBA00022630"/>
    </source>
</evidence>
<keyword evidence="5" id="KW-0274">FAD</keyword>
<dbReference type="InterPro" id="IPR001433">
    <property type="entry name" value="OxRdtase_FAD/NAD-bd"/>
</dbReference>
<evidence type="ECO:0000313" key="10">
    <source>
        <dbReference type="EMBL" id="WNY46538.1"/>
    </source>
</evidence>
<keyword evidence="2" id="KW-0285">Flavoprotein</keyword>
<evidence type="ECO:0000313" key="11">
    <source>
        <dbReference type="Proteomes" id="UP001304088"/>
    </source>
</evidence>
<comment type="cofactor">
    <cofactor evidence="1">
        <name>FAD</name>
        <dbReference type="ChEBI" id="CHEBI:57692"/>
    </cofactor>
</comment>
<keyword evidence="4" id="KW-0479">Metal-binding</keyword>
<evidence type="ECO:0000256" key="3">
    <source>
        <dbReference type="ARBA" id="ARBA00022714"/>
    </source>
</evidence>
<evidence type="ECO:0000256" key="6">
    <source>
        <dbReference type="ARBA" id="ARBA00023002"/>
    </source>
</evidence>
<dbReference type="SUPFAM" id="SSF52343">
    <property type="entry name" value="Ferredoxin reductase-like, C-terminal NADP-linked domain"/>
    <property type="match status" value="1"/>
</dbReference>
<dbReference type="GO" id="GO:0046872">
    <property type="term" value="F:metal ion binding"/>
    <property type="evidence" value="ECO:0007669"/>
    <property type="project" value="UniProtKB-KW"/>
</dbReference>
<accession>A0AA96VDV7</accession>